<dbReference type="NCBIfam" id="NF040586">
    <property type="entry name" value="FxSxx_TPR"/>
    <property type="match status" value="1"/>
</dbReference>
<dbReference type="EMBL" id="BOPH01000068">
    <property type="protein sequence ID" value="GIJ69684.1"/>
    <property type="molecule type" value="Genomic_DNA"/>
</dbReference>
<gene>
    <name evidence="4" type="ORF">Voc01_046010</name>
</gene>
<evidence type="ECO:0000259" key="1">
    <source>
        <dbReference type="Pfam" id="PF00931"/>
    </source>
</evidence>
<evidence type="ECO:0000313" key="4">
    <source>
        <dbReference type="EMBL" id="GIJ69684.1"/>
    </source>
</evidence>
<dbReference type="InterPro" id="IPR011990">
    <property type="entry name" value="TPR-like_helical_dom_sf"/>
</dbReference>
<dbReference type="Gene3D" id="3.40.50.300">
    <property type="entry name" value="P-loop containing nucleotide triphosphate hydrolases"/>
    <property type="match status" value="1"/>
</dbReference>
<evidence type="ECO:0000259" key="3">
    <source>
        <dbReference type="Pfam" id="PF25000"/>
    </source>
</evidence>
<dbReference type="Pfam" id="PF25000">
    <property type="entry name" value="DUF7779"/>
    <property type="match status" value="1"/>
</dbReference>
<dbReference type="Gene3D" id="1.25.40.10">
    <property type="entry name" value="Tetratricopeptide repeat domain"/>
    <property type="match status" value="3"/>
</dbReference>
<dbReference type="PANTHER" id="PTHR46082">
    <property type="entry name" value="ATP/GTP-BINDING PROTEIN-RELATED"/>
    <property type="match status" value="1"/>
</dbReference>
<dbReference type="Pfam" id="PF00931">
    <property type="entry name" value="NB-ARC"/>
    <property type="match status" value="1"/>
</dbReference>
<keyword evidence="5" id="KW-1185">Reference proteome</keyword>
<dbReference type="InterPro" id="IPR045431">
    <property type="entry name" value="EAD2"/>
</dbReference>
<dbReference type="Pfam" id="PF13374">
    <property type="entry name" value="TPR_10"/>
    <property type="match status" value="2"/>
</dbReference>
<dbReference type="PANTHER" id="PTHR46082:SF6">
    <property type="entry name" value="AAA+ ATPASE DOMAIN-CONTAINING PROTEIN-RELATED"/>
    <property type="match status" value="1"/>
</dbReference>
<evidence type="ECO:0000313" key="5">
    <source>
        <dbReference type="Proteomes" id="UP000635606"/>
    </source>
</evidence>
<dbReference type="SUPFAM" id="SSF48452">
    <property type="entry name" value="TPR-like"/>
    <property type="match status" value="2"/>
</dbReference>
<organism evidence="4 5">
    <name type="scientific">Virgisporangium ochraceum</name>
    <dbReference type="NCBI Taxonomy" id="65505"/>
    <lineage>
        <taxon>Bacteria</taxon>
        <taxon>Bacillati</taxon>
        <taxon>Actinomycetota</taxon>
        <taxon>Actinomycetes</taxon>
        <taxon>Micromonosporales</taxon>
        <taxon>Micromonosporaceae</taxon>
        <taxon>Virgisporangium</taxon>
    </lineage>
</organism>
<feature type="domain" description="DUF7779" evidence="3">
    <location>
        <begin position="386"/>
        <end position="471"/>
    </location>
</feature>
<accession>A0A8J4ECJ1</accession>
<dbReference type="Pfam" id="PF19956">
    <property type="entry name" value="EAD2"/>
    <property type="match status" value="1"/>
</dbReference>
<protein>
    <recommendedName>
        <fullName evidence="6">NB-ARC domain protein</fullName>
    </recommendedName>
</protein>
<dbReference type="AlphaFoldDB" id="A0A8J4ECJ1"/>
<name>A0A8J4ECJ1_9ACTN</name>
<comment type="caution">
    <text evidence="4">The sequence shown here is derived from an EMBL/GenBank/DDBJ whole genome shotgun (WGS) entry which is preliminary data.</text>
</comment>
<dbReference type="RefSeq" id="WP_203929608.1">
    <property type="nucleotide sequence ID" value="NZ_BOPH01000068.1"/>
</dbReference>
<dbReference type="Pfam" id="PF13424">
    <property type="entry name" value="TPR_12"/>
    <property type="match status" value="3"/>
</dbReference>
<sequence>MSEDARSLRMGGGGRLDVEGRMVAELQTSMTFSSESGLQLALQMINDELGTPVALRRHSAVRAQLFDLVRSLAGTQGGLVSLVTVAERLEPDTNQTRTLRNLLDQWVAAGGATLRVARTADTCGTSGPRGRHRPVVWGNIPPRNPNFTGRHAMLGTLHERLRSGPTALLPEALYGMGGVGKTQLSTEYIYRYQNEYELVWWIPSERPAQIRQALSELAHRLGLPVGAEANAAVPAVREALRAGTPFSEWLLVFDNAESPESVTPFFPTGGPGRILVTSRDSRWASVADTVEVDVFTRAESTELLRRRGPELSIEDADRLAFTLGDLPLAIEQAAAWRSETGMPVNEYLRLLEEKRPELLDDAPPLGYPTTVAAAWNVSLDALRARNAGAMQLLQLCAFLAPEPISRCLLTGSPQIRILPELDETLRDPIQFSRAIREINRHGLARIDHRNDTIQLHRLVQHVLIGQMADDQRKTLRHGVHLLLASSDPDDPDAPANWPRYGELYAHVVASGAFDCGHDPVRRLVLNEALYLFRWGDNDGGIEISQRALEAWRVLLGAEHPQTLGVAARLGFMLFHSARFAEAAALNMQVLDGYRRAFGDEDRGTLGAMQAMAADLRARGDFVAALEVSKTVHRESTRLFGADDPITLRAAHNLGVSLRLVGQFERARTLDEQTFRRMVGIFGEDHLTTYYTHLGLTIDQRELGDYLGARRALEVLVARLQLILGEHNYVTQRAVLTLSVTRRKAGDHQGALECAEAASALSANQYGPHHPETLASHLSLSTARRASGDLHTAWELGRSTYERYVGTLGERHPYTTVAAVNLAATDRLLGAADHAYQTDAAAIEQLRGGLGDSHTLTAACAINLASDLFAKGEIRHAHDLDSANLRRLRTILSDDHPLVLACAINHAIDRRELGHDDEAKQLHLDILERLGRVLGPGHPATQEAAGWTRATCDVDPMPL</sequence>
<evidence type="ECO:0000259" key="2">
    <source>
        <dbReference type="Pfam" id="PF19956"/>
    </source>
</evidence>
<reference evidence="4" key="1">
    <citation type="submission" date="2021-01" db="EMBL/GenBank/DDBJ databases">
        <title>Whole genome shotgun sequence of Virgisporangium ochraceum NBRC 16418.</title>
        <authorList>
            <person name="Komaki H."/>
            <person name="Tamura T."/>
        </authorList>
    </citation>
    <scope>NUCLEOTIDE SEQUENCE</scope>
    <source>
        <strain evidence="4">NBRC 16418</strain>
    </source>
</reference>
<evidence type="ECO:0008006" key="6">
    <source>
        <dbReference type="Google" id="ProtNLM"/>
    </source>
</evidence>
<dbReference type="InterPro" id="IPR002182">
    <property type="entry name" value="NB-ARC"/>
</dbReference>
<dbReference type="GO" id="GO:0043531">
    <property type="term" value="F:ADP binding"/>
    <property type="evidence" value="ECO:0007669"/>
    <property type="project" value="InterPro"/>
</dbReference>
<dbReference type="Proteomes" id="UP000635606">
    <property type="component" value="Unassembled WGS sequence"/>
</dbReference>
<dbReference type="InterPro" id="IPR027417">
    <property type="entry name" value="P-loop_NTPase"/>
</dbReference>
<feature type="domain" description="Effector-associated" evidence="2">
    <location>
        <begin position="28"/>
        <end position="104"/>
    </location>
</feature>
<dbReference type="InterPro" id="IPR053137">
    <property type="entry name" value="NLR-like"/>
</dbReference>
<proteinExistence type="predicted"/>
<dbReference type="InterPro" id="IPR056681">
    <property type="entry name" value="DUF7779"/>
</dbReference>
<dbReference type="SUPFAM" id="SSF52540">
    <property type="entry name" value="P-loop containing nucleoside triphosphate hydrolases"/>
    <property type="match status" value="1"/>
</dbReference>
<feature type="domain" description="NB-ARC" evidence="1">
    <location>
        <begin position="172"/>
        <end position="305"/>
    </location>
</feature>